<dbReference type="GO" id="GO:0072657">
    <property type="term" value="P:protein localization to membrane"/>
    <property type="evidence" value="ECO:0007669"/>
    <property type="project" value="TreeGrafter"/>
</dbReference>
<feature type="transmembrane region" description="Helical" evidence="8">
    <location>
        <begin position="589"/>
        <end position="616"/>
    </location>
</feature>
<proteinExistence type="inferred from homology"/>
<keyword evidence="3 8" id="KW-0812">Transmembrane</keyword>
<dbReference type="PANTHER" id="PTHR10766:SF177">
    <property type="entry name" value="TRANSMEMBRANE 9 SUPERFAMILY MEMBER 1"/>
    <property type="match status" value="1"/>
</dbReference>
<evidence type="ECO:0000313" key="9">
    <source>
        <dbReference type="EMBL" id="VDN51660.1"/>
    </source>
</evidence>
<comment type="subcellular location">
    <subcellularLocation>
        <location evidence="1">Cytoplasmic vesicle</location>
        <location evidence="1">Autophagosome membrane</location>
        <topology evidence="1">Multi-pass membrane protein</topology>
    </subcellularLocation>
</comment>
<feature type="transmembrane region" description="Helical" evidence="8">
    <location>
        <begin position="392"/>
        <end position="413"/>
    </location>
</feature>
<keyword evidence="6 8" id="KW-0472">Membrane</keyword>
<dbReference type="Pfam" id="PF02990">
    <property type="entry name" value="EMP70"/>
    <property type="match status" value="1"/>
</dbReference>
<feature type="transmembrane region" description="Helical" evidence="8">
    <location>
        <begin position="264"/>
        <end position="289"/>
    </location>
</feature>
<feature type="transmembrane region" description="Helical" evidence="8">
    <location>
        <begin position="479"/>
        <end position="504"/>
    </location>
</feature>
<evidence type="ECO:0000313" key="12">
    <source>
        <dbReference type="WBParaSite" id="DME_0000716201-mRNA-1"/>
    </source>
</evidence>
<keyword evidence="5 8" id="KW-1133">Transmembrane helix</keyword>
<dbReference type="Proteomes" id="UP000274756">
    <property type="component" value="Unassembled WGS sequence"/>
</dbReference>
<evidence type="ECO:0000256" key="6">
    <source>
        <dbReference type="ARBA" id="ARBA00023136"/>
    </source>
</evidence>
<accession>A0A0N4UHW2</accession>
<evidence type="ECO:0000256" key="2">
    <source>
        <dbReference type="ARBA" id="ARBA00005227"/>
    </source>
</evidence>
<dbReference type="WBParaSite" id="DME_0000716201-mRNA-1">
    <property type="protein sequence ID" value="DME_0000716201-mRNA-1"/>
    <property type="gene ID" value="DME_0000716201"/>
</dbReference>
<evidence type="ECO:0000256" key="4">
    <source>
        <dbReference type="ARBA" id="ARBA00022729"/>
    </source>
</evidence>
<evidence type="ECO:0000256" key="7">
    <source>
        <dbReference type="ARBA" id="ARBA00037688"/>
    </source>
</evidence>
<feature type="transmembrane region" description="Helical" evidence="8">
    <location>
        <begin position="516"/>
        <end position="544"/>
    </location>
</feature>
<dbReference type="PANTHER" id="PTHR10766">
    <property type="entry name" value="TRANSMEMBRANE 9 SUPERFAMILY PROTEIN"/>
    <property type="match status" value="1"/>
</dbReference>
<feature type="transmembrane region" description="Helical" evidence="8">
    <location>
        <begin position="433"/>
        <end position="458"/>
    </location>
</feature>
<dbReference type="EMBL" id="UYYG01000027">
    <property type="protein sequence ID" value="VDN51660.1"/>
    <property type="molecule type" value="Genomic_DNA"/>
</dbReference>
<evidence type="ECO:0000256" key="3">
    <source>
        <dbReference type="ARBA" id="ARBA00022692"/>
    </source>
</evidence>
<feature type="transmembrane region" description="Helical" evidence="8">
    <location>
        <begin position="326"/>
        <end position="348"/>
    </location>
</feature>
<evidence type="ECO:0000313" key="11">
    <source>
        <dbReference type="Proteomes" id="UP000274756"/>
    </source>
</evidence>
<sequence length="626" mass="72638">MKFTKLILQICSMTNNNELTNDRKEKNKNFWHQGDTLNFYNHGDRLEVLVNKIGPYANVHETYPFYQLPLCRPKTVNKQVLLFASFFFQILLIDCNLKLWVLSIVHKTLSLGQLLQGDRLALSPFVIKYRQNLEKRSLCGPYRLTLEEINQLKEAIERNFYFEIVIDDIRAQMYFGKVDETKTFPHEHIVSIFTHYIIDIGFSDDEITSVALDNDPDSARDLESFKDKEFELFYSINWIKTDEESRHAFERTQFLKIKTKSVEWLALLISSLLLLLLIFMFAIVLISVVRRDLDRYNRASDQDLLLEQGWKIISADVFRVPLEANFLSAILGVGSQFLFLAVFILIIGSTGFIREHQHDALNTLVIVLYALTSGIGGYVSARVYSQLKGKKWFSNVNLTSSLFTVPMLLIWALNNTVSWVYQSTQALPYTTVLILALLWLCVGYPLTFIGASFAKSVAVKYSPPCRTRTIPRELPNLPFYYSNILFMFVGGLVPFSAMAVELHYLFITVWGREVQIIFYVLIIVLFLVLSVVAFCSVLLIYVQLNCEDYRWWWNSILIGGSVGFFVFCYGLFFYLYRTEMSGILQITHFFSHLILLCYIFFLAMGTVSFFACRFFIHFIYSRVKTD</sequence>
<organism evidence="10 12">
    <name type="scientific">Dracunculus medinensis</name>
    <name type="common">Guinea worm</name>
    <dbReference type="NCBI Taxonomy" id="318479"/>
    <lineage>
        <taxon>Eukaryota</taxon>
        <taxon>Metazoa</taxon>
        <taxon>Ecdysozoa</taxon>
        <taxon>Nematoda</taxon>
        <taxon>Chromadorea</taxon>
        <taxon>Rhabditida</taxon>
        <taxon>Spirurina</taxon>
        <taxon>Dracunculoidea</taxon>
        <taxon>Dracunculidae</taxon>
        <taxon>Dracunculus</taxon>
    </lineage>
</organism>
<dbReference type="InterPro" id="IPR004240">
    <property type="entry name" value="EMP70"/>
</dbReference>
<comment type="similarity">
    <text evidence="2 8">Belongs to the nonaspanin (TM9SF) (TC 9.A.2) family.</text>
</comment>
<name>A0A0N4UHW2_DRAME</name>
<dbReference type="OrthoDB" id="1666796at2759"/>
<evidence type="ECO:0000256" key="8">
    <source>
        <dbReference type="RuleBase" id="RU363079"/>
    </source>
</evidence>
<keyword evidence="4" id="KW-0732">Signal</keyword>
<keyword evidence="11" id="KW-1185">Reference proteome</keyword>
<dbReference type="Proteomes" id="UP000038040">
    <property type="component" value="Unplaced"/>
</dbReference>
<evidence type="ECO:0000256" key="1">
    <source>
        <dbReference type="ARBA" id="ARBA00004542"/>
    </source>
</evidence>
<reference evidence="12" key="1">
    <citation type="submission" date="2017-02" db="UniProtKB">
        <authorList>
            <consortium name="WormBaseParasite"/>
        </authorList>
    </citation>
    <scope>IDENTIFICATION</scope>
</reference>
<evidence type="ECO:0000313" key="10">
    <source>
        <dbReference type="Proteomes" id="UP000038040"/>
    </source>
</evidence>
<dbReference type="GO" id="GO:0000421">
    <property type="term" value="C:autophagosome membrane"/>
    <property type="evidence" value="ECO:0007669"/>
    <property type="project" value="UniProtKB-SubCell"/>
</dbReference>
<reference evidence="9 11" key="2">
    <citation type="submission" date="2018-11" db="EMBL/GenBank/DDBJ databases">
        <authorList>
            <consortium name="Pathogen Informatics"/>
        </authorList>
    </citation>
    <scope>NUCLEOTIDE SEQUENCE [LARGE SCALE GENOMIC DNA]</scope>
</reference>
<feature type="transmembrane region" description="Helical" evidence="8">
    <location>
        <begin position="556"/>
        <end position="577"/>
    </location>
</feature>
<protein>
    <recommendedName>
        <fullName evidence="8">Transmembrane 9 superfamily member</fullName>
    </recommendedName>
</protein>
<evidence type="ECO:0000256" key="5">
    <source>
        <dbReference type="ARBA" id="ARBA00022989"/>
    </source>
</evidence>
<dbReference type="AlphaFoldDB" id="A0A0N4UHW2"/>
<comment type="function">
    <text evidence="7">Plays an essential role in autophagy.</text>
</comment>
<gene>
    <name evidence="9" type="ORF">DME_LOCUS1633</name>
</gene>
<dbReference type="STRING" id="318479.A0A0N4UHW2"/>
<feature type="transmembrane region" description="Helical" evidence="8">
    <location>
        <begin position="360"/>
        <end position="380"/>
    </location>
</feature>